<sequence>MLASNGQPRLTGSQDLLSLFHLNGLYDDYVRPYISGNEADALEPTFSNYIGLLPGKFDMEPDNYLMQLIRNPQQIDIGRGIEPFPEDVLRESFSLQQGRIPEFDTSLLGLDEVDSTMQSSVKRMPSIKMTFGSRIGEGMHEAATGDQGIDKRHKKKKKKRKHGHENEEDGHVHSDHKKKKKRKREREPGGQDNESDPVVIDD</sequence>
<dbReference type="GO" id="GO:0003712">
    <property type="term" value="F:transcription coregulator activity"/>
    <property type="evidence" value="ECO:0007669"/>
    <property type="project" value="InterPro"/>
</dbReference>
<evidence type="ECO:0000313" key="10">
    <source>
        <dbReference type="EMBL" id="KAG2174129.1"/>
    </source>
</evidence>
<reference evidence="10" key="1">
    <citation type="submission" date="2020-12" db="EMBL/GenBank/DDBJ databases">
        <title>Metabolic potential, ecology and presence of endohyphal bacteria is reflected in genomic diversity of Mucoromycotina.</title>
        <authorList>
            <person name="Muszewska A."/>
            <person name="Okrasinska A."/>
            <person name="Steczkiewicz K."/>
            <person name="Drgas O."/>
            <person name="Orlowska M."/>
            <person name="Perlinska-Lenart U."/>
            <person name="Aleksandrzak-Piekarczyk T."/>
            <person name="Szatraj K."/>
            <person name="Zielenkiewicz U."/>
            <person name="Pilsyk S."/>
            <person name="Malc E."/>
            <person name="Mieczkowski P."/>
            <person name="Kruszewska J.S."/>
            <person name="Biernat P."/>
            <person name="Pawlowska J."/>
        </authorList>
    </citation>
    <scope>NUCLEOTIDE SEQUENCE</scope>
    <source>
        <strain evidence="10">WA0000067209</strain>
    </source>
</reference>
<dbReference type="GO" id="GO:0016592">
    <property type="term" value="C:mediator complex"/>
    <property type="evidence" value="ECO:0007669"/>
    <property type="project" value="InterPro"/>
</dbReference>
<evidence type="ECO:0000256" key="2">
    <source>
        <dbReference type="ARBA" id="ARBA00009259"/>
    </source>
</evidence>
<keyword evidence="7" id="KW-0539">Nucleus</keyword>
<feature type="compositionally biased region" description="Basic residues" evidence="9">
    <location>
        <begin position="151"/>
        <end position="163"/>
    </location>
</feature>
<dbReference type="Proteomes" id="UP000654370">
    <property type="component" value="Unassembled WGS sequence"/>
</dbReference>
<name>A0A8H7UC45_MORIS</name>
<evidence type="ECO:0000256" key="8">
    <source>
        <dbReference type="ARBA" id="ARBA00032018"/>
    </source>
</evidence>
<dbReference type="OrthoDB" id="2160599at2759"/>
<feature type="region of interest" description="Disordered" evidence="9">
    <location>
        <begin position="132"/>
        <end position="202"/>
    </location>
</feature>
<keyword evidence="4" id="KW-0805">Transcription regulation</keyword>
<feature type="compositionally biased region" description="Basic residues" evidence="9">
    <location>
        <begin position="174"/>
        <end position="184"/>
    </location>
</feature>
<evidence type="ECO:0000313" key="11">
    <source>
        <dbReference type="Proteomes" id="UP000654370"/>
    </source>
</evidence>
<dbReference type="GO" id="GO:0006357">
    <property type="term" value="P:regulation of transcription by RNA polymerase II"/>
    <property type="evidence" value="ECO:0007669"/>
    <property type="project" value="InterPro"/>
</dbReference>
<keyword evidence="6" id="KW-0804">Transcription</keyword>
<evidence type="ECO:0000256" key="1">
    <source>
        <dbReference type="ARBA" id="ARBA00004123"/>
    </source>
</evidence>
<dbReference type="AlphaFoldDB" id="A0A8H7UC45"/>
<feature type="compositionally biased region" description="Acidic residues" evidence="9">
    <location>
        <begin position="193"/>
        <end position="202"/>
    </location>
</feature>
<dbReference type="Pfam" id="PF10278">
    <property type="entry name" value="Med19"/>
    <property type="match status" value="1"/>
</dbReference>
<protein>
    <recommendedName>
        <fullName evidence="3">Mediator of RNA polymerase II transcription subunit 19</fullName>
    </recommendedName>
    <alternativeName>
        <fullName evidence="8">Mediator complex subunit 19</fullName>
    </alternativeName>
</protein>
<evidence type="ECO:0000256" key="6">
    <source>
        <dbReference type="ARBA" id="ARBA00023163"/>
    </source>
</evidence>
<comment type="caution">
    <text evidence="10">The sequence shown here is derived from an EMBL/GenBank/DDBJ whole genome shotgun (WGS) entry which is preliminary data.</text>
</comment>
<dbReference type="InterPro" id="IPR019403">
    <property type="entry name" value="Mediator_Med19_met"/>
</dbReference>
<evidence type="ECO:0000256" key="5">
    <source>
        <dbReference type="ARBA" id="ARBA00023159"/>
    </source>
</evidence>
<dbReference type="GO" id="GO:0070847">
    <property type="term" value="C:core mediator complex"/>
    <property type="evidence" value="ECO:0007669"/>
    <property type="project" value="TreeGrafter"/>
</dbReference>
<keyword evidence="11" id="KW-1185">Reference proteome</keyword>
<organism evidence="10 11">
    <name type="scientific">Mortierella isabellina</name>
    <name type="common">Filamentous fungus</name>
    <name type="synonym">Umbelopsis isabellina</name>
    <dbReference type="NCBI Taxonomy" id="91625"/>
    <lineage>
        <taxon>Eukaryota</taxon>
        <taxon>Fungi</taxon>
        <taxon>Fungi incertae sedis</taxon>
        <taxon>Mucoromycota</taxon>
        <taxon>Mucoromycotina</taxon>
        <taxon>Umbelopsidomycetes</taxon>
        <taxon>Umbelopsidales</taxon>
        <taxon>Umbelopsidaceae</taxon>
        <taxon>Umbelopsis</taxon>
    </lineage>
</organism>
<dbReference type="PANTHER" id="PTHR28270:SF1">
    <property type="entry name" value="MEDIATOR OF RNA POLYMERASE II TRANSCRIPTION SUBUNIT 19"/>
    <property type="match status" value="1"/>
</dbReference>
<evidence type="ECO:0000256" key="9">
    <source>
        <dbReference type="SAM" id="MobiDB-lite"/>
    </source>
</evidence>
<dbReference type="PANTHER" id="PTHR28270">
    <property type="entry name" value="MEDIATOR OF RNA POLYMERASE II TRANSCRIPTION SUBUNIT 19"/>
    <property type="match status" value="1"/>
</dbReference>
<keyword evidence="5" id="KW-0010">Activator</keyword>
<comment type="similarity">
    <text evidence="2">Belongs to the Mediator complex subunit 19 family.</text>
</comment>
<accession>A0A8H7UC45</accession>
<evidence type="ECO:0000256" key="7">
    <source>
        <dbReference type="ARBA" id="ARBA00023242"/>
    </source>
</evidence>
<evidence type="ECO:0000256" key="3">
    <source>
        <dbReference type="ARBA" id="ARBA00019615"/>
    </source>
</evidence>
<dbReference type="EMBL" id="JAEPQZ010000013">
    <property type="protein sequence ID" value="KAG2174129.1"/>
    <property type="molecule type" value="Genomic_DNA"/>
</dbReference>
<proteinExistence type="inferred from homology"/>
<dbReference type="InterPro" id="IPR013942">
    <property type="entry name" value="Mediator_Med19_fun"/>
</dbReference>
<comment type="subcellular location">
    <subcellularLocation>
        <location evidence="1">Nucleus</location>
    </subcellularLocation>
</comment>
<evidence type="ECO:0000256" key="4">
    <source>
        <dbReference type="ARBA" id="ARBA00023015"/>
    </source>
</evidence>
<gene>
    <name evidence="10" type="ORF">INT43_004149</name>
</gene>